<feature type="compositionally biased region" description="Pro residues" evidence="6">
    <location>
        <begin position="374"/>
        <end position="385"/>
    </location>
</feature>
<gene>
    <name evidence="7" type="ORF">H696_00429</name>
</gene>
<evidence type="ECO:0000256" key="4">
    <source>
        <dbReference type="ARBA" id="ARBA00023242"/>
    </source>
</evidence>
<evidence type="ECO:0000256" key="6">
    <source>
        <dbReference type="SAM" id="MobiDB-lite"/>
    </source>
</evidence>
<accession>A0A058ZEM1</accession>
<feature type="region of interest" description="Disordered" evidence="6">
    <location>
        <begin position="108"/>
        <end position="169"/>
    </location>
</feature>
<evidence type="ECO:0000256" key="2">
    <source>
        <dbReference type="ARBA" id="ARBA00004496"/>
    </source>
</evidence>
<name>A0A058ZEM1_FONAL</name>
<feature type="compositionally biased region" description="Low complexity" evidence="6">
    <location>
        <begin position="386"/>
        <end position="420"/>
    </location>
</feature>
<comment type="subcellular location">
    <subcellularLocation>
        <location evidence="2">Cytoplasm</location>
    </subcellularLocation>
    <subcellularLocation>
        <location evidence="1">Nucleus</location>
    </subcellularLocation>
</comment>
<evidence type="ECO:0000256" key="3">
    <source>
        <dbReference type="ARBA" id="ARBA00022490"/>
    </source>
</evidence>
<dbReference type="PANTHER" id="PTHR31661:SF1">
    <property type="entry name" value="CDAN1-INTERACTING NUCLEASE 1"/>
    <property type="match status" value="1"/>
</dbReference>
<organism evidence="7">
    <name type="scientific">Fonticula alba</name>
    <name type="common">Slime mold</name>
    <dbReference type="NCBI Taxonomy" id="691883"/>
    <lineage>
        <taxon>Eukaryota</taxon>
        <taxon>Rotosphaerida</taxon>
        <taxon>Fonticulaceae</taxon>
        <taxon>Fonticula</taxon>
    </lineage>
</organism>
<feature type="compositionally biased region" description="Polar residues" evidence="6">
    <location>
        <begin position="157"/>
        <end position="168"/>
    </location>
</feature>
<evidence type="ECO:0000256" key="5">
    <source>
        <dbReference type="ARBA" id="ARBA00023480"/>
    </source>
</evidence>
<evidence type="ECO:0000256" key="1">
    <source>
        <dbReference type="ARBA" id="ARBA00004123"/>
    </source>
</evidence>
<dbReference type="GeneID" id="20525154"/>
<dbReference type="Proteomes" id="UP000030693">
    <property type="component" value="Unassembled WGS sequence"/>
</dbReference>
<dbReference type="AlphaFoldDB" id="A0A058ZEM1"/>
<keyword evidence="3" id="KW-0963">Cytoplasm</keyword>
<dbReference type="GO" id="GO:0005634">
    <property type="term" value="C:nucleus"/>
    <property type="evidence" value="ECO:0007669"/>
    <property type="project" value="UniProtKB-SubCell"/>
</dbReference>
<dbReference type="OrthoDB" id="1272at2759"/>
<dbReference type="InterPro" id="IPR029404">
    <property type="entry name" value="CDIN1"/>
</dbReference>
<proteinExistence type="predicted"/>
<sequence length="467" mass="49985">MSPPPPAAPAGTLAPRVVIDAAYLAEHVTPNLGDRLAIQPLSVKSGHATKVAQDRMRDAPGSGSIHPKRLAAALVPAVDEYFRTVAGICLAAGCGCLLPASARRDVLPGGPGGASPRRGPQTPGPGVPGGGVPSDWGPGTPGTPASWWAGVELPDSTPGTPSFRSARSPSPDLMSLGGDSCSAVVGARWLFTQLGMHLQVAPGRLHRVLFSAWRSSTGAARHALSEAKATAAALSDEQVLLLACQALWRISQYCASLVDQSLNLPRLEFLRLRVGESYEFFLRQQLAALGIPFIDEFRMRDLGYPKTPDIRLSVPIMVGPCTVNWIESKAIFGSQDAHNRIMAEQLRPYLSRFGPGMVIYWKGVADDVLAGGPLGPPPASKPPAPELQLQEQVQQQPQQPQPQQQQQQQQQQHQQHPAGAGLSAALDAGLTHCYYDLESILVLDYFPREFVRCLMPARHESDPPVTI</sequence>
<dbReference type="eggNOG" id="ENOG502R9SY">
    <property type="taxonomic scope" value="Eukaryota"/>
</dbReference>
<dbReference type="EMBL" id="KB932201">
    <property type="protein sequence ID" value="KCV72855.1"/>
    <property type="molecule type" value="Genomic_DNA"/>
</dbReference>
<keyword evidence="8" id="KW-1185">Reference proteome</keyword>
<dbReference type="PANTHER" id="PTHR31661">
    <property type="entry name" value="SIMILAR TO CDNA SEQUENCE BC052040"/>
    <property type="match status" value="1"/>
</dbReference>
<evidence type="ECO:0000313" key="7">
    <source>
        <dbReference type="EMBL" id="KCV72855.1"/>
    </source>
</evidence>
<dbReference type="RefSeq" id="XP_009492556.1">
    <property type="nucleotide sequence ID" value="XM_009494281.1"/>
</dbReference>
<dbReference type="GO" id="GO:0005737">
    <property type="term" value="C:cytoplasm"/>
    <property type="evidence" value="ECO:0007669"/>
    <property type="project" value="UniProtKB-SubCell"/>
</dbReference>
<protein>
    <recommendedName>
        <fullName evidence="5">CDAN1-interacting nuclease 1</fullName>
    </recommendedName>
</protein>
<evidence type="ECO:0000313" key="8">
    <source>
        <dbReference type="Proteomes" id="UP000030693"/>
    </source>
</evidence>
<dbReference type="Pfam" id="PF14811">
    <property type="entry name" value="TPD"/>
    <property type="match status" value="1"/>
</dbReference>
<reference evidence="7" key="1">
    <citation type="submission" date="2013-04" db="EMBL/GenBank/DDBJ databases">
        <title>The Genome Sequence of Fonticula alba ATCC 38817.</title>
        <authorList>
            <consortium name="The Broad Institute Genomics Platform"/>
            <person name="Russ C."/>
            <person name="Cuomo C."/>
            <person name="Burger G."/>
            <person name="Gray M.W."/>
            <person name="Holland P.W.H."/>
            <person name="King N."/>
            <person name="Lang F.B.F."/>
            <person name="Roger A.J."/>
            <person name="Ruiz-Trillo I."/>
            <person name="Brown M."/>
            <person name="Walker B."/>
            <person name="Young S."/>
            <person name="Zeng Q."/>
            <person name="Gargeya S."/>
            <person name="Fitzgerald M."/>
            <person name="Haas B."/>
            <person name="Abouelleil A."/>
            <person name="Allen A.W."/>
            <person name="Alvarado L."/>
            <person name="Arachchi H.M."/>
            <person name="Berlin A.M."/>
            <person name="Chapman S.B."/>
            <person name="Gainer-Dewar J."/>
            <person name="Goldberg J."/>
            <person name="Griggs A."/>
            <person name="Gujja S."/>
            <person name="Hansen M."/>
            <person name="Howarth C."/>
            <person name="Imamovic A."/>
            <person name="Ireland A."/>
            <person name="Larimer J."/>
            <person name="McCowan C."/>
            <person name="Murphy C."/>
            <person name="Pearson M."/>
            <person name="Poon T.W."/>
            <person name="Priest M."/>
            <person name="Roberts A."/>
            <person name="Saif S."/>
            <person name="Shea T."/>
            <person name="Sisk P."/>
            <person name="Sykes S."/>
            <person name="Wortman J."/>
            <person name="Nusbaum C."/>
            <person name="Birren B."/>
        </authorList>
    </citation>
    <scope>NUCLEOTIDE SEQUENCE [LARGE SCALE GENOMIC DNA]</scope>
    <source>
        <strain evidence="7">ATCC 38817</strain>
    </source>
</reference>
<feature type="region of interest" description="Disordered" evidence="6">
    <location>
        <begin position="371"/>
        <end position="420"/>
    </location>
</feature>
<keyword evidence="4" id="KW-0539">Nucleus</keyword>
<dbReference type="STRING" id="691883.A0A058ZEM1"/>